<evidence type="ECO:0000313" key="5">
    <source>
        <dbReference type="Proteomes" id="UP000052943"/>
    </source>
</evidence>
<evidence type="ECO:0000259" key="3">
    <source>
        <dbReference type="Pfam" id="PF21599"/>
    </source>
</evidence>
<dbReference type="InterPro" id="IPR052579">
    <property type="entry name" value="Zinc_finger_SWIM"/>
</dbReference>
<dbReference type="InterPro" id="IPR048325">
    <property type="entry name" value="ZSWIM3_N"/>
</dbReference>
<name>A0A0W8C3J8_PHYNI</name>
<feature type="domain" description="ZSWIM3 N-terminal" evidence="3">
    <location>
        <begin position="147"/>
        <end position="234"/>
    </location>
</feature>
<reference evidence="4 5" key="1">
    <citation type="submission" date="2015-11" db="EMBL/GenBank/DDBJ databases">
        <title>Genomes and virulence difference between two physiological races of Phytophthora nicotianae.</title>
        <authorList>
            <person name="Liu H."/>
            <person name="Ma X."/>
            <person name="Yu H."/>
            <person name="Fang D."/>
            <person name="Li Y."/>
            <person name="Wang X."/>
            <person name="Wang W."/>
            <person name="Dong Y."/>
            <person name="Xiao B."/>
        </authorList>
    </citation>
    <scope>NUCLEOTIDE SEQUENCE [LARGE SCALE GENOMIC DNA]</scope>
    <source>
        <strain evidence="5">race 0</strain>
    </source>
</reference>
<evidence type="ECO:0000313" key="4">
    <source>
        <dbReference type="EMBL" id="KUF78650.1"/>
    </source>
</evidence>
<organism evidence="4 5">
    <name type="scientific">Phytophthora nicotianae</name>
    <name type="common">Potato buckeye rot agent</name>
    <name type="synonym">Phytophthora parasitica</name>
    <dbReference type="NCBI Taxonomy" id="4792"/>
    <lineage>
        <taxon>Eukaryota</taxon>
        <taxon>Sar</taxon>
        <taxon>Stramenopiles</taxon>
        <taxon>Oomycota</taxon>
        <taxon>Peronosporomycetes</taxon>
        <taxon>Peronosporales</taxon>
        <taxon>Peronosporaceae</taxon>
        <taxon>Phytophthora</taxon>
    </lineage>
</organism>
<dbReference type="AlphaFoldDB" id="A0A0W8C3J8"/>
<dbReference type="PANTHER" id="PTHR31569">
    <property type="entry name" value="SWIM-TYPE DOMAIN-CONTAINING PROTEIN"/>
    <property type="match status" value="1"/>
</dbReference>
<dbReference type="InterPro" id="IPR048324">
    <property type="entry name" value="ZSWIM1-3_RNaseH-like"/>
</dbReference>
<dbReference type="PANTHER" id="PTHR31569:SF4">
    <property type="entry name" value="SWIM-TYPE DOMAIN-CONTAINING PROTEIN"/>
    <property type="match status" value="1"/>
</dbReference>
<evidence type="ECO:0000256" key="1">
    <source>
        <dbReference type="SAM" id="MobiDB-lite"/>
    </source>
</evidence>
<evidence type="ECO:0000259" key="2">
    <source>
        <dbReference type="Pfam" id="PF21056"/>
    </source>
</evidence>
<feature type="region of interest" description="Disordered" evidence="1">
    <location>
        <begin position="1"/>
        <end position="77"/>
    </location>
</feature>
<dbReference type="Pfam" id="PF21056">
    <property type="entry name" value="ZSWIM1-3_RNaseH-like"/>
    <property type="match status" value="1"/>
</dbReference>
<gene>
    <name evidence="4" type="ORF">AM587_10014922</name>
</gene>
<protein>
    <submittedName>
        <fullName evidence="4">Uncharacterized protein</fullName>
    </submittedName>
</protein>
<dbReference type="EMBL" id="LNFO01005288">
    <property type="protein sequence ID" value="KUF78650.1"/>
    <property type="molecule type" value="Genomic_DNA"/>
</dbReference>
<feature type="compositionally biased region" description="Polar residues" evidence="1">
    <location>
        <begin position="58"/>
        <end position="71"/>
    </location>
</feature>
<proteinExistence type="predicted"/>
<feature type="domain" description="ZSWIM1/3 RNaseH-like" evidence="2">
    <location>
        <begin position="275"/>
        <end position="339"/>
    </location>
</feature>
<sequence length="350" mass="39908">MDDEQDAPTPGQKRNTRLGDMYAALGIEDDGDSSDNSKDEDYLVEEEEEEEEDIHEAASTSGKGKRSNISSPHVVGPFHPLKRRKVVNEEALSPTGSSGSVVYKLKIPSSPEYIPRQRASKHLEELELMETGDDEIVNVVPPFAPKDSFSSWNDFEKHFKIYKQKNNLKFRVRSSEKMENYNKAHEDQMPTEFEFTHKIFRCTHGVSQKSRSKGHRNRKQRYCKCKARLTVVVTKIVGNVYGIVTRNQQTRNLIRGITGQDSAEEMLKNMLHALRQVDGSDVLVMQDQMDATCGIVMQTRVQKMMFEQWGENLTMDFTHGTNNLGYHLGVYIATILFDKATFLTTLFTSL</sequence>
<comment type="caution">
    <text evidence="4">The sequence shown here is derived from an EMBL/GenBank/DDBJ whole genome shotgun (WGS) entry which is preliminary data.</text>
</comment>
<dbReference type="Pfam" id="PF21599">
    <property type="entry name" value="ZSWIM3_N"/>
    <property type="match status" value="1"/>
</dbReference>
<feature type="compositionally biased region" description="Acidic residues" evidence="1">
    <location>
        <begin position="42"/>
        <end position="54"/>
    </location>
</feature>
<accession>A0A0W8C3J8</accession>
<dbReference type="Proteomes" id="UP000052943">
    <property type="component" value="Unassembled WGS sequence"/>
</dbReference>